<dbReference type="PANTHER" id="PTHR38731">
    <property type="entry name" value="LIPL45-RELATED LIPOPROTEIN-RELATED"/>
    <property type="match status" value="1"/>
</dbReference>
<evidence type="ECO:0000313" key="3">
    <source>
        <dbReference type="Proteomes" id="UP000178606"/>
    </source>
</evidence>
<proteinExistence type="predicted"/>
<evidence type="ECO:0000313" key="2">
    <source>
        <dbReference type="EMBL" id="OGG43445.1"/>
    </source>
</evidence>
<dbReference type="PANTHER" id="PTHR38731:SF1">
    <property type="entry name" value="FECR PROTEIN DOMAIN-CONTAINING PROTEIN"/>
    <property type="match status" value="1"/>
</dbReference>
<feature type="compositionally biased region" description="Basic and acidic residues" evidence="1">
    <location>
        <begin position="210"/>
        <end position="222"/>
    </location>
</feature>
<dbReference type="AlphaFoldDB" id="A0A1F6C2L2"/>
<dbReference type="PROSITE" id="PS51257">
    <property type="entry name" value="PROKAR_LIPOPROTEIN"/>
    <property type="match status" value="1"/>
</dbReference>
<evidence type="ECO:0008006" key="4">
    <source>
        <dbReference type="Google" id="ProtNLM"/>
    </source>
</evidence>
<comment type="caution">
    <text evidence="2">The sequence shown here is derived from an EMBL/GenBank/DDBJ whole genome shotgun (WGS) entry which is preliminary data.</text>
</comment>
<organism evidence="2 3">
    <name type="scientific">Handelsmanbacteria sp. (strain RIFCSPLOWO2_12_FULL_64_10)</name>
    <dbReference type="NCBI Taxonomy" id="1817868"/>
    <lineage>
        <taxon>Bacteria</taxon>
        <taxon>Candidatus Handelsmaniibacteriota</taxon>
    </lineage>
</organism>
<dbReference type="EMBL" id="MFKF01000434">
    <property type="protein sequence ID" value="OGG43445.1"/>
    <property type="molecule type" value="Genomic_DNA"/>
</dbReference>
<reference evidence="2 3" key="1">
    <citation type="journal article" date="2016" name="Nat. Commun.">
        <title>Thousands of microbial genomes shed light on interconnected biogeochemical processes in an aquifer system.</title>
        <authorList>
            <person name="Anantharaman K."/>
            <person name="Brown C.T."/>
            <person name="Hug L.A."/>
            <person name="Sharon I."/>
            <person name="Castelle C.J."/>
            <person name="Probst A.J."/>
            <person name="Thomas B.C."/>
            <person name="Singh A."/>
            <person name="Wilkins M.J."/>
            <person name="Karaoz U."/>
            <person name="Brodie E.L."/>
            <person name="Williams K.H."/>
            <person name="Hubbard S.S."/>
            <person name="Banfield J.F."/>
        </authorList>
    </citation>
    <scope>NUCLEOTIDE SEQUENCE [LARGE SCALE GENOMIC DNA]</scope>
    <source>
        <strain evidence="3">RIFCSPLOWO2_12_FULL_64_10</strain>
    </source>
</reference>
<dbReference type="Proteomes" id="UP000178606">
    <property type="component" value="Unassembled WGS sequence"/>
</dbReference>
<feature type="region of interest" description="Disordered" evidence="1">
    <location>
        <begin position="194"/>
        <end position="239"/>
    </location>
</feature>
<accession>A0A1F6C2L2</accession>
<name>A0A1F6C2L2_HANXR</name>
<sequence length="239" mass="26121">MSPRILTLSCLFIALSCAGCEKLKTESGQRQKRPPKQAAVLSAAVGDVFFKSAHGQDWHLASAGYRLISGDAVSTGPRSRAEVQTRGPASLIRIHENAAFALEQSDSAGFRTTVIHLLKGGAWGSVKGLDAGEEFTFASPVHASIRDPATFRMEMREDGSASLCVYEGEVHVKRPLGETGRLDIQTVTKDEGLLMPRGEPSRRIAVPPDDPWRRGWKARREEMEEEPDTAATPRIGEKR</sequence>
<protein>
    <recommendedName>
        <fullName evidence="4">FecR protein domain-containing protein</fullName>
    </recommendedName>
</protein>
<gene>
    <name evidence="2" type="ORF">A3F84_02335</name>
</gene>
<evidence type="ECO:0000256" key="1">
    <source>
        <dbReference type="SAM" id="MobiDB-lite"/>
    </source>
</evidence>